<keyword evidence="3" id="KW-1185">Reference proteome</keyword>
<accession>A0AA37SBS9</accession>
<organism evidence="2 3">
    <name type="scientific">Litoribrevibacter albus</name>
    <dbReference type="NCBI Taxonomy" id="1473156"/>
    <lineage>
        <taxon>Bacteria</taxon>
        <taxon>Pseudomonadati</taxon>
        <taxon>Pseudomonadota</taxon>
        <taxon>Gammaproteobacteria</taxon>
        <taxon>Oceanospirillales</taxon>
        <taxon>Oceanospirillaceae</taxon>
        <taxon>Litoribrevibacter</taxon>
    </lineage>
</organism>
<evidence type="ECO:0000313" key="3">
    <source>
        <dbReference type="Proteomes" id="UP001161389"/>
    </source>
</evidence>
<proteinExistence type="predicted"/>
<evidence type="ECO:0000256" key="1">
    <source>
        <dbReference type="SAM" id="MobiDB-lite"/>
    </source>
</evidence>
<reference evidence="2" key="2">
    <citation type="submission" date="2023-01" db="EMBL/GenBank/DDBJ databases">
        <title>Draft genome sequence of Litoribrevibacter albus strain NBRC 110071.</title>
        <authorList>
            <person name="Sun Q."/>
            <person name="Mori K."/>
        </authorList>
    </citation>
    <scope>NUCLEOTIDE SEQUENCE</scope>
    <source>
        <strain evidence="2">NBRC 110071</strain>
    </source>
</reference>
<dbReference type="Proteomes" id="UP001161389">
    <property type="component" value="Unassembled WGS sequence"/>
</dbReference>
<sequence length="75" mass="8274">MINNTALREAQRLIRNEPDRFICQNHPAVSNKVDYFLGYLAAMKKVASASKAKKTCANDSGPPGRLLTLTTLPNK</sequence>
<evidence type="ECO:0000313" key="2">
    <source>
        <dbReference type="EMBL" id="GLQ31622.1"/>
    </source>
</evidence>
<feature type="compositionally biased region" description="Low complexity" evidence="1">
    <location>
        <begin position="66"/>
        <end position="75"/>
    </location>
</feature>
<gene>
    <name evidence="2" type="ORF">GCM10007876_21010</name>
</gene>
<reference evidence="2" key="1">
    <citation type="journal article" date="2014" name="Int. J. Syst. Evol. Microbiol.">
        <title>Complete genome sequence of Corynebacterium casei LMG S-19264T (=DSM 44701T), isolated from a smear-ripened cheese.</title>
        <authorList>
            <consortium name="US DOE Joint Genome Institute (JGI-PGF)"/>
            <person name="Walter F."/>
            <person name="Albersmeier A."/>
            <person name="Kalinowski J."/>
            <person name="Ruckert C."/>
        </authorList>
    </citation>
    <scope>NUCLEOTIDE SEQUENCE</scope>
    <source>
        <strain evidence="2">NBRC 110071</strain>
    </source>
</reference>
<name>A0AA37SBS9_9GAMM</name>
<dbReference type="AlphaFoldDB" id="A0AA37SBS9"/>
<dbReference type="EMBL" id="BSNM01000014">
    <property type="protein sequence ID" value="GLQ31622.1"/>
    <property type="molecule type" value="Genomic_DNA"/>
</dbReference>
<comment type="caution">
    <text evidence="2">The sequence shown here is derived from an EMBL/GenBank/DDBJ whole genome shotgun (WGS) entry which is preliminary data.</text>
</comment>
<protein>
    <submittedName>
        <fullName evidence="2">Uncharacterized protein</fullName>
    </submittedName>
</protein>
<feature type="region of interest" description="Disordered" evidence="1">
    <location>
        <begin position="54"/>
        <end position="75"/>
    </location>
</feature>
<dbReference type="RefSeq" id="WP_284381296.1">
    <property type="nucleotide sequence ID" value="NZ_BSNM01000014.1"/>
</dbReference>